<dbReference type="AlphaFoldDB" id="A0A175RCB4"/>
<dbReference type="EMBL" id="LDPZ01000010">
    <property type="protein sequence ID" value="KTQ97239.1"/>
    <property type="molecule type" value="Genomic_DNA"/>
</dbReference>
<dbReference type="Proteomes" id="UP000078272">
    <property type="component" value="Unassembled WGS sequence"/>
</dbReference>
<dbReference type="PATRIC" id="fig|401562.3.peg.129"/>
<accession>A0A175RCB4</accession>
<protein>
    <submittedName>
        <fullName evidence="1">Uncharacterized protein</fullName>
    </submittedName>
</protein>
<organism evidence="1 2">
    <name type="scientific">Aureimonas ureilytica</name>
    <dbReference type="NCBI Taxonomy" id="401562"/>
    <lineage>
        <taxon>Bacteria</taxon>
        <taxon>Pseudomonadati</taxon>
        <taxon>Pseudomonadota</taxon>
        <taxon>Alphaproteobacteria</taxon>
        <taxon>Hyphomicrobiales</taxon>
        <taxon>Aurantimonadaceae</taxon>
        <taxon>Aureimonas</taxon>
    </lineage>
</organism>
<proteinExistence type="predicted"/>
<reference evidence="1 2" key="1">
    <citation type="journal article" date="2016" name="Front. Microbiol.">
        <title>Genomic Resource of Rice Seed Associated Bacteria.</title>
        <authorList>
            <person name="Midha S."/>
            <person name="Bansal K."/>
            <person name="Sharma S."/>
            <person name="Kumar N."/>
            <person name="Patil P.P."/>
            <person name="Chaudhry V."/>
            <person name="Patil P.B."/>
        </authorList>
    </citation>
    <scope>NUCLEOTIDE SEQUENCE [LARGE SCALE GENOMIC DNA]</scope>
    <source>
        <strain evidence="1 2">NS226</strain>
    </source>
</reference>
<comment type="caution">
    <text evidence="1">The sequence shown here is derived from an EMBL/GenBank/DDBJ whole genome shotgun (WGS) entry which is preliminary data.</text>
</comment>
<evidence type="ECO:0000313" key="1">
    <source>
        <dbReference type="EMBL" id="KTQ97239.1"/>
    </source>
</evidence>
<evidence type="ECO:0000313" key="2">
    <source>
        <dbReference type="Proteomes" id="UP000078272"/>
    </source>
</evidence>
<sequence>MDHRRDVFHAIEERAVMRQARSRLMVLANLPAVSRTDEIRDLTTDDIAPRSFAPLAEAGRPSRRQHRHIGQLRDCLRPALAWPIEAGGVRPSYWT</sequence>
<gene>
    <name evidence="1" type="ORF">NS226_04580</name>
</gene>
<name>A0A175RCB4_9HYPH</name>